<organism evidence="1 2">
    <name type="scientific">Apiospora aurea</name>
    <dbReference type="NCBI Taxonomy" id="335848"/>
    <lineage>
        <taxon>Eukaryota</taxon>
        <taxon>Fungi</taxon>
        <taxon>Dikarya</taxon>
        <taxon>Ascomycota</taxon>
        <taxon>Pezizomycotina</taxon>
        <taxon>Sordariomycetes</taxon>
        <taxon>Xylariomycetidae</taxon>
        <taxon>Amphisphaeriales</taxon>
        <taxon>Apiosporaceae</taxon>
        <taxon>Apiospora</taxon>
    </lineage>
</organism>
<dbReference type="GeneID" id="92076097"/>
<accession>A0ABR1QAS7</accession>
<name>A0ABR1QAS7_9PEZI</name>
<sequence>MRLGIRGTDKTRGSTEETDRAVEGVVAGLLRVRDHQIRLAVARLEDDGVGGHVRARRAHAGHDPGAGAGGAGHIDEVVADVADGVGRFEEELGGGLVHRAAGAVALEAERVAVGRVEEGVARLGAAVDEIHGVVVGAVRRGSPAGKGVATVVPGAAD</sequence>
<protein>
    <submittedName>
        <fullName evidence="1">Uncharacterized protein</fullName>
    </submittedName>
</protein>
<evidence type="ECO:0000313" key="1">
    <source>
        <dbReference type="EMBL" id="KAK7951085.1"/>
    </source>
</evidence>
<proteinExistence type="predicted"/>
<comment type="caution">
    <text evidence="1">The sequence shown here is derived from an EMBL/GenBank/DDBJ whole genome shotgun (WGS) entry which is preliminary data.</text>
</comment>
<reference evidence="1 2" key="1">
    <citation type="submission" date="2023-01" db="EMBL/GenBank/DDBJ databases">
        <title>Analysis of 21 Apiospora genomes using comparative genomics revels a genus with tremendous synthesis potential of carbohydrate active enzymes and secondary metabolites.</title>
        <authorList>
            <person name="Sorensen T."/>
        </authorList>
    </citation>
    <scope>NUCLEOTIDE SEQUENCE [LARGE SCALE GENOMIC DNA]</scope>
    <source>
        <strain evidence="1 2">CBS 24483</strain>
    </source>
</reference>
<dbReference type="EMBL" id="JAQQWE010000005">
    <property type="protein sequence ID" value="KAK7951085.1"/>
    <property type="molecule type" value="Genomic_DNA"/>
</dbReference>
<dbReference type="Proteomes" id="UP001391051">
    <property type="component" value="Unassembled WGS sequence"/>
</dbReference>
<evidence type="ECO:0000313" key="2">
    <source>
        <dbReference type="Proteomes" id="UP001391051"/>
    </source>
</evidence>
<gene>
    <name evidence="1" type="ORF">PG986_006813</name>
</gene>
<dbReference type="RefSeq" id="XP_066699147.1">
    <property type="nucleotide sequence ID" value="XM_066843035.1"/>
</dbReference>
<keyword evidence="2" id="KW-1185">Reference proteome</keyword>